<protein>
    <submittedName>
        <fullName evidence="1">Uncharacterized protein</fullName>
    </submittedName>
</protein>
<proteinExistence type="predicted"/>
<name>A0A0P1A400_9BASI</name>
<reference evidence="2" key="1">
    <citation type="submission" date="2014-09" db="EMBL/GenBank/DDBJ databases">
        <authorList>
            <person name="Sharma Rahul"/>
            <person name="Thines Marco"/>
        </authorList>
    </citation>
    <scope>NUCLEOTIDE SEQUENCE [LARGE SCALE GENOMIC DNA]</scope>
</reference>
<keyword evidence="2" id="KW-1185">Reference proteome</keyword>
<dbReference type="OrthoDB" id="2564822at2759"/>
<dbReference type="EMBL" id="CCYA01000450">
    <property type="protein sequence ID" value="CEG19370.1"/>
    <property type="molecule type" value="Genomic_DNA"/>
</dbReference>
<dbReference type="Proteomes" id="UP000054845">
    <property type="component" value="Unassembled WGS sequence"/>
</dbReference>
<organism evidence="1 2">
    <name type="scientific">Ceraceosorus bombacis</name>
    <dbReference type="NCBI Taxonomy" id="401625"/>
    <lineage>
        <taxon>Eukaryota</taxon>
        <taxon>Fungi</taxon>
        <taxon>Dikarya</taxon>
        <taxon>Basidiomycota</taxon>
        <taxon>Ustilaginomycotina</taxon>
        <taxon>Exobasidiomycetes</taxon>
        <taxon>Ceraceosorales</taxon>
        <taxon>Ceraceosoraceae</taxon>
        <taxon>Ceraceosorus</taxon>
    </lineage>
</organism>
<accession>A0A0P1A400</accession>
<evidence type="ECO:0000313" key="2">
    <source>
        <dbReference type="Proteomes" id="UP000054845"/>
    </source>
</evidence>
<sequence>MTVLPEDLLKPFGAETLFKLSSYAPNIRDDEFYSDWVSSSSFKIMNMRQLSSQATRAFIFTGWCWDLRQ</sequence>
<dbReference type="AlphaFoldDB" id="A0A0P1A400"/>
<evidence type="ECO:0000313" key="1">
    <source>
        <dbReference type="EMBL" id="CEG19370.1"/>
    </source>
</evidence>